<evidence type="ECO:0000313" key="1">
    <source>
        <dbReference type="EMBL" id="QSQ21989.1"/>
    </source>
</evidence>
<name>A0ABX7NSW3_9BACT</name>
<evidence type="ECO:0000313" key="2">
    <source>
        <dbReference type="Proteomes" id="UP000662747"/>
    </source>
</evidence>
<dbReference type="EMBL" id="CP071090">
    <property type="protein sequence ID" value="QSQ21989.1"/>
    <property type="molecule type" value="Genomic_DNA"/>
</dbReference>
<dbReference type="Proteomes" id="UP000662747">
    <property type="component" value="Chromosome"/>
</dbReference>
<proteinExistence type="predicted"/>
<gene>
    <name evidence="1" type="ORF">JY651_43750</name>
</gene>
<keyword evidence="2" id="KW-1185">Reference proteome</keyword>
<evidence type="ECO:0008006" key="3">
    <source>
        <dbReference type="Google" id="ProtNLM"/>
    </source>
</evidence>
<reference evidence="1 2" key="1">
    <citation type="submission" date="2021-02" db="EMBL/GenBank/DDBJ databases">
        <title>De Novo genome assembly of isolated myxobacteria.</title>
        <authorList>
            <person name="Stevens D.C."/>
        </authorList>
    </citation>
    <scope>NUCLEOTIDE SEQUENCE [LARGE SCALE GENOMIC DNA]</scope>
    <source>
        <strain evidence="2">SCPEA02</strain>
    </source>
</reference>
<accession>A0ABX7NSW3</accession>
<protein>
    <recommendedName>
        <fullName evidence="3">HNH endonuclease</fullName>
    </recommendedName>
</protein>
<dbReference type="RefSeq" id="WP_206723566.1">
    <property type="nucleotide sequence ID" value="NZ_CP071090.1"/>
</dbReference>
<organism evidence="1 2">
    <name type="scientific">Pyxidicoccus parkwayensis</name>
    <dbReference type="NCBI Taxonomy" id="2813578"/>
    <lineage>
        <taxon>Bacteria</taxon>
        <taxon>Pseudomonadati</taxon>
        <taxon>Myxococcota</taxon>
        <taxon>Myxococcia</taxon>
        <taxon>Myxococcales</taxon>
        <taxon>Cystobacterineae</taxon>
        <taxon>Myxococcaceae</taxon>
        <taxon>Pyxidicoccus</taxon>
    </lineage>
</organism>
<sequence>MSDECLTPQEDWKGVYVKSEDYRKNCGGCGRGYHGNRWDAHHILPAVVFGSVTDPFIHECLRSTDFDINKAYALGGLPKLTAFILYFQKDPTMAFKKRKEKTVTMRRWGKVQQYANQAHIPVAFPGDLPVHNPCNWGHTDYIKDVADYLESNVWASLRSMKKKNKHPTPEQIKALLEQAVTDFWDDLVSIGQGPGGGGFSGVEANLRNRYDKAKNGWWKPLCMSKNVKSAPVSPSLA</sequence>